<dbReference type="Proteomes" id="UP000887116">
    <property type="component" value="Unassembled WGS sequence"/>
</dbReference>
<dbReference type="EMBL" id="BMAO01025861">
    <property type="protein sequence ID" value="GFR05558.1"/>
    <property type="molecule type" value="Genomic_DNA"/>
</dbReference>
<name>A0A8X6J1A2_TRICU</name>
<gene>
    <name evidence="3" type="primary">NCL1_13025</name>
    <name evidence="3" type="ORF">TNCT_326441</name>
</gene>
<protein>
    <submittedName>
        <fullName evidence="3">Uncharacterized protein</fullName>
    </submittedName>
</protein>
<accession>A0A8X6J1A2</accession>
<dbReference type="PROSITE" id="PS51257">
    <property type="entry name" value="PROKAR_LIPOPROTEIN"/>
    <property type="match status" value="1"/>
</dbReference>
<reference evidence="3" key="1">
    <citation type="submission" date="2020-07" db="EMBL/GenBank/DDBJ databases">
        <title>Multicomponent nature underlies the extraordinary mechanical properties of spider dragline silk.</title>
        <authorList>
            <person name="Kono N."/>
            <person name="Nakamura H."/>
            <person name="Mori M."/>
            <person name="Yoshida Y."/>
            <person name="Ohtoshi R."/>
            <person name="Malay A.D."/>
            <person name="Moran D.A.P."/>
            <person name="Tomita M."/>
            <person name="Numata K."/>
            <person name="Arakawa K."/>
        </authorList>
    </citation>
    <scope>NUCLEOTIDE SEQUENCE</scope>
</reference>
<organism evidence="3 4">
    <name type="scientific">Trichonephila clavata</name>
    <name type="common">Joro spider</name>
    <name type="synonym">Nephila clavata</name>
    <dbReference type="NCBI Taxonomy" id="2740835"/>
    <lineage>
        <taxon>Eukaryota</taxon>
        <taxon>Metazoa</taxon>
        <taxon>Ecdysozoa</taxon>
        <taxon>Arthropoda</taxon>
        <taxon>Chelicerata</taxon>
        <taxon>Arachnida</taxon>
        <taxon>Araneae</taxon>
        <taxon>Araneomorphae</taxon>
        <taxon>Entelegynae</taxon>
        <taxon>Araneoidea</taxon>
        <taxon>Nephilidae</taxon>
        <taxon>Trichonephila</taxon>
    </lineage>
</organism>
<feature type="signal peptide" evidence="2">
    <location>
        <begin position="1"/>
        <end position="17"/>
    </location>
</feature>
<evidence type="ECO:0000313" key="4">
    <source>
        <dbReference type="Proteomes" id="UP000887116"/>
    </source>
</evidence>
<feature type="chain" id="PRO_5036478205" evidence="2">
    <location>
        <begin position="18"/>
        <end position="325"/>
    </location>
</feature>
<dbReference type="Gene3D" id="1.20.5.1230">
    <property type="entry name" value="Apolipoprotein A-I"/>
    <property type="match status" value="1"/>
</dbReference>
<keyword evidence="2" id="KW-0732">Signal</keyword>
<dbReference type="AlphaFoldDB" id="A0A8X6J1A2"/>
<sequence length="325" mass="36456">MKSVLIILCLAVASCTALPTKPQESSVLDLLKDLEDSVQQEGKVLIEKMINVLHHVETAVIHVRDVVPKVHEKIHEEIEELLVGLKKVSNEIQELLGRGKVMFGFDLLGGLTELPGGTKLSTVLSLLSLADKAHRVMNDAKTFVPNLQSTLEKMQSRVEKHVHDFASHVLKQLGLQDDVIQKGVMKKIEDLFTRVEEEAQILILDLLHKMEQTFDLLKEKLPEEYEKVKENVEAVRSQIQNLVDEIEKTLLMRSFSLLDLAGNVTGGTSMSTVFKVMSLVDKFNRVVQDVREFGPKAEIVLQHSVKKVADSAQDFFSHAADKLLQ</sequence>
<evidence type="ECO:0000256" key="2">
    <source>
        <dbReference type="SAM" id="SignalP"/>
    </source>
</evidence>
<dbReference type="SUPFAM" id="SSF47162">
    <property type="entry name" value="Apolipoprotein"/>
    <property type="match status" value="1"/>
</dbReference>
<evidence type="ECO:0000313" key="3">
    <source>
        <dbReference type="EMBL" id="GFR05558.1"/>
    </source>
</evidence>
<comment type="caution">
    <text evidence="3">The sequence shown here is derived from an EMBL/GenBank/DDBJ whole genome shotgun (WGS) entry which is preliminary data.</text>
</comment>
<feature type="coiled-coil region" evidence="1">
    <location>
        <begin position="218"/>
        <end position="249"/>
    </location>
</feature>
<keyword evidence="4" id="KW-1185">Reference proteome</keyword>
<dbReference type="OrthoDB" id="6427184at2759"/>
<proteinExistence type="predicted"/>
<evidence type="ECO:0000256" key="1">
    <source>
        <dbReference type="SAM" id="Coils"/>
    </source>
</evidence>
<keyword evidence="1" id="KW-0175">Coiled coil</keyword>